<dbReference type="SMART" id="SM00484">
    <property type="entry name" value="XPGI"/>
    <property type="match status" value="1"/>
</dbReference>
<dbReference type="InterPro" id="IPR036279">
    <property type="entry name" value="5-3_exonuclease_C_sf"/>
</dbReference>
<dbReference type="PANTHER" id="PTHR16171">
    <property type="entry name" value="DNA REPAIR PROTEIN COMPLEMENTING XP-G CELLS-RELATED"/>
    <property type="match status" value="1"/>
</dbReference>
<organism evidence="5 6">
    <name type="scientific">Thalassiosira oceanica</name>
    <name type="common">Marine diatom</name>
    <dbReference type="NCBI Taxonomy" id="159749"/>
    <lineage>
        <taxon>Eukaryota</taxon>
        <taxon>Sar</taxon>
        <taxon>Stramenopiles</taxon>
        <taxon>Ochrophyta</taxon>
        <taxon>Bacillariophyta</taxon>
        <taxon>Coscinodiscophyceae</taxon>
        <taxon>Thalassiosirophycidae</taxon>
        <taxon>Thalassiosirales</taxon>
        <taxon>Thalassiosiraceae</taxon>
        <taxon>Thalassiosira</taxon>
    </lineage>
</organism>
<feature type="non-terminal residue" evidence="5">
    <location>
        <position position="252"/>
    </location>
</feature>
<dbReference type="GO" id="GO:0005634">
    <property type="term" value="C:nucleus"/>
    <property type="evidence" value="ECO:0007669"/>
    <property type="project" value="UniProtKB-SubCell"/>
</dbReference>
<feature type="domain" description="XPG-I" evidence="4">
    <location>
        <begin position="17"/>
        <end position="96"/>
    </location>
</feature>
<feature type="compositionally biased region" description="Basic and acidic residues" evidence="3">
    <location>
        <begin position="78"/>
        <end position="88"/>
    </location>
</feature>
<dbReference type="eggNOG" id="KOG2520">
    <property type="taxonomic scope" value="Eukaryota"/>
</dbReference>
<dbReference type="Gene3D" id="3.40.50.1010">
    <property type="entry name" value="5'-nuclease"/>
    <property type="match status" value="1"/>
</dbReference>
<evidence type="ECO:0000259" key="4">
    <source>
        <dbReference type="SMART" id="SM00484"/>
    </source>
</evidence>
<gene>
    <name evidence="5" type="ORF">THAOC_27498</name>
</gene>
<feature type="region of interest" description="Disordered" evidence="3">
    <location>
        <begin position="65"/>
        <end position="88"/>
    </location>
</feature>
<dbReference type="GO" id="GO:0004520">
    <property type="term" value="F:DNA endonuclease activity"/>
    <property type="evidence" value="ECO:0007669"/>
    <property type="project" value="TreeGrafter"/>
</dbReference>
<dbReference type="SUPFAM" id="SSF47807">
    <property type="entry name" value="5' to 3' exonuclease, C-terminal subdomain"/>
    <property type="match status" value="1"/>
</dbReference>
<evidence type="ECO:0000256" key="3">
    <source>
        <dbReference type="SAM" id="MobiDB-lite"/>
    </source>
</evidence>
<keyword evidence="2" id="KW-0539">Nucleus</keyword>
<evidence type="ECO:0000256" key="2">
    <source>
        <dbReference type="ARBA" id="ARBA00023242"/>
    </source>
</evidence>
<dbReference type="InterPro" id="IPR006084">
    <property type="entry name" value="XPG/Rad2"/>
</dbReference>
<accession>K0RHD4</accession>
<comment type="subcellular location">
    <subcellularLocation>
        <location evidence="1">Nucleus</location>
    </subcellularLocation>
</comment>
<sequence length="252" mass="27745">MGTITDEMKDDILRLLRLCGIPWVESPSEAEAQCAALERLGLVDGVVTEDSDIFVFGGQKVYKGHRARAGPGQGQARRPRDAPGRDYTDGVRGVGIVNGMEVLRAFPPAADGVEGVHGGLSRFRDWMDGIGDVLPDDATPPEVAFHGKHRSARARWAAPADFPSRGIITAYLRPAVDTSRTRFTWARPDLDALQRFCADTLGWEREETARVVGPVLKVLESTSTQTRLESYFMRYEDNVTFGKVKIKALSKT</sequence>
<dbReference type="EMBL" id="AGNL01038451">
    <property type="protein sequence ID" value="EJK53123.1"/>
    <property type="molecule type" value="Genomic_DNA"/>
</dbReference>
<name>K0RHD4_THAOC</name>
<protein>
    <recommendedName>
        <fullName evidence="4">XPG-I domain-containing protein</fullName>
    </recommendedName>
</protein>
<evidence type="ECO:0000256" key="1">
    <source>
        <dbReference type="ARBA" id="ARBA00004123"/>
    </source>
</evidence>
<dbReference type="AlphaFoldDB" id="K0RHD4"/>
<dbReference type="Proteomes" id="UP000266841">
    <property type="component" value="Unassembled WGS sequence"/>
</dbReference>
<dbReference type="PRINTS" id="PR00853">
    <property type="entry name" value="XPGRADSUPER"/>
</dbReference>
<evidence type="ECO:0000313" key="6">
    <source>
        <dbReference type="Proteomes" id="UP000266841"/>
    </source>
</evidence>
<evidence type="ECO:0000313" key="5">
    <source>
        <dbReference type="EMBL" id="EJK53123.1"/>
    </source>
</evidence>
<dbReference type="SUPFAM" id="SSF88723">
    <property type="entry name" value="PIN domain-like"/>
    <property type="match status" value="1"/>
</dbReference>
<dbReference type="InterPro" id="IPR029060">
    <property type="entry name" value="PIN-like_dom_sf"/>
</dbReference>
<dbReference type="InterPro" id="IPR006086">
    <property type="entry name" value="XPG-I_dom"/>
</dbReference>
<proteinExistence type="predicted"/>
<dbReference type="CDD" id="cd09868">
    <property type="entry name" value="PIN_XPG_RAD2"/>
    <property type="match status" value="1"/>
</dbReference>
<keyword evidence="6" id="KW-1185">Reference proteome</keyword>
<dbReference type="PANTHER" id="PTHR16171:SF7">
    <property type="entry name" value="DNA REPAIR PROTEIN RAD2"/>
    <property type="match status" value="1"/>
</dbReference>
<dbReference type="GO" id="GO:0003697">
    <property type="term" value="F:single-stranded DNA binding"/>
    <property type="evidence" value="ECO:0007669"/>
    <property type="project" value="TreeGrafter"/>
</dbReference>
<dbReference type="Pfam" id="PF00867">
    <property type="entry name" value="XPG_I"/>
    <property type="match status" value="1"/>
</dbReference>
<reference evidence="5 6" key="1">
    <citation type="journal article" date="2012" name="Genome Biol.">
        <title>Genome and low-iron response of an oceanic diatom adapted to chronic iron limitation.</title>
        <authorList>
            <person name="Lommer M."/>
            <person name="Specht M."/>
            <person name="Roy A.S."/>
            <person name="Kraemer L."/>
            <person name="Andreson R."/>
            <person name="Gutowska M.A."/>
            <person name="Wolf J."/>
            <person name="Bergner S.V."/>
            <person name="Schilhabel M.B."/>
            <person name="Klostermeier U.C."/>
            <person name="Beiko R.G."/>
            <person name="Rosenstiel P."/>
            <person name="Hippler M."/>
            <person name="Laroche J."/>
        </authorList>
    </citation>
    <scope>NUCLEOTIDE SEQUENCE [LARGE SCALE GENOMIC DNA]</scope>
    <source>
        <strain evidence="5 6">CCMP1005</strain>
    </source>
</reference>
<comment type="caution">
    <text evidence="5">The sequence shown here is derived from an EMBL/GenBank/DDBJ whole genome shotgun (WGS) entry which is preliminary data.</text>
</comment>
<dbReference type="OrthoDB" id="31113at2759"/>